<evidence type="ECO:0000259" key="2">
    <source>
        <dbReference type="Pfam" id="PF24696"/>
    </source>
</evidence>
<evidence type="ECO:0000256" key="1">
    <source>
        <dbReference type="SAM" id="SignalP"/>
    </source>
</evidence>
<feature type="chain" id="PRO_5005486866" description="UGSC-like domain-containing protein" evidence="1">
    <location>
        <begin position="19"/>
        <end position="126"/>
    </location>
</feature>
<evidence type="ECO:0000313" key="4">
    <source>
        <dbReference type="Proteomes" id="UP000065807"/>
    </source>
</evidence>
<accession>A0A0K2SGI6</accession>
<dbReference type="STRING" id="1555112.LIP_0359"/>
<feature type="signal peptide" evidence="1">
    <location>
        <begin position="1"/>
        <end position="18"/>
    </location>
</feature>
<protein>
    <recommendedName>
        <fullName evidence="2">UGSC-like domain-containing protein</fullName>
    </recommendedName>
</protein>
<dbReference type="KEGG" id="lpil:LIP_0359"/>
<dbReference type="Proteomes" id="UP000065807">
    <property type="component" value="Chromosome"/>
</dbReference>
<feature type="domain" description="UGSC-like" evidence="2">
    <location>
        <begin position="29"/>
        <end position="94"/>
    </location>
</feature>
<keyword evidence="4" id="KW-1185">Reference proteome</keyword>
<evidence type="ECO:0000313" key="3">
    <source>
        <dbReference type="EMBL" id="BAS26216.1"/>
    </source>
</evidence>
<dbReference type="InterPro" id="IPR057767">
    <property type="entry name" value="UGSC-like_dom"/>
</dbReference>
<proteinExistence type="predicted"/>
<keyword evidence="1" id="KW-0732">Signal</keyword>
<organism evidence="3 4">
    <name type="scientific">Limnochorda pilosa</name>
    <dbReference type="NCBI Taxonomy" id="1555112"/>
    <lineage>
        <taxon>Bacteria</taxon>
        <taxon>Bacillati</taxon>
        <taxon>Bacillota</taxon>
        <taxon>Limnochordia</taxon>
        <taxon>Limnochordales</taxon>
        <taxon>Limnochordaceae</taxon>
        <taxon>Limnochorda</taxon>
    </lineage>
</organism>
<reference evidence="4" key="2">
    <citation type="journal article" date="2016" name="Int. J. Syst. Evol. Microbiol.">
        <title>Complete genome sequence and cell structure of Limnochorda pilosa, a Gram-negative spore-former within the phylum Firmicutes.</title>
        <authorList>
            <person name="Watanabe M."/>
            <person name="Kojima H."/>
            <person name="Fukui M."/>
        </authorList>
    </citation>
    <scope>NUCLEOTIDE SEQUENCE [LARGE SCALE GENOMIC DNA]</scope>
    <source>
        <strain evidence="4">HC45</strain>
    </source>
</reference>
<reference evidence="4" key="1">
    <citation type="submission" date="2015-07" db="EMBL/GenBank/DDBJ databases">
        <title>Complete genome sequence and phylogenetic analysis of Limnochorda pilosa.</title>
        <authorList>
            <person name="Watanabe M."/>
            <person name="Kojima H."/>
            <person name="Fukui M."/>
        </authorList>
    </citation>
    <scope>NUCLEOTIDE SEQUENCE [LARGE SCALE GENOMIC DNA]</scope>
    <source>
        <strain evidence="4">HC45</strain>
    </source>
</reference>
<sequence length="126" mass="13443">MVIVWVALAVTTVPVAFAAGGADVQTWQLVSPEGVVVVEPVEANPHPTTLEGRTIALFWNGKHNGDLFLTRVGELLMEQVEGVEIIRIWENHPETAGISGSVDKSKAKAAIVAGYKPDLVIASQCD</sequence>
<dbReference type="AlphaFoldDB" id="A0A0K2SGI6"/>
<dbReference type="EMBL" id="AP014924">
    <property type="protein sequence ID" value="BAS26216.1"/>
    <property type="molecule type" value="Genomic_DNA"/>
</dbReference>
<gene>
    <name evidence="3" type="ORF">LIP_0359</name>
</gene>
<dbReference type="Pfam" id="PF24696">
    <property type="entry name" value="UGSC"/>
    <property type="match status" value="1"/>
</dbReference>
<name>A0A0K2SGI6_LIMPI</name>